<proteinExistence type="predicted"/>
<organism evidence="1 2">
    <name type="scientific">Acipenser oxyrinchus oxyrinchus</name>
    <dbReference type="NCBI Taxonomy" id="40147"/>
    <lineage>
        <taxon>Eukaryota</taxon>
        <taxon>Metazoa</taxon>
        <taxon>Chordata</taxon>
        <taxon>Craniata</taxon>
        <taxon>Vertebrata</taxon>
        <taxon>Euteleostomi</taxon>
        <taxon>Actinopterygii</taxon>
        <taxon>Chondrostei</taxon>
        <taxon>Acipenseriformes</taxon>
        <taxon>Acipenseridae</taxon>
        <taxon>Acipenser</taxon>
    </lineage>
</organism>
<accession>A0AAD8FQU6</accession>
<protein>
    <submittedName>
        <fullName evidence="1">Uncharacterized protein</fullName>
    </submittedName>
</protein>
<dbReference type="EMBL" id="JAGXEW010000057">
    <property type="protein sequence ID" value="KAK1150691.1"/>
    <property type="molecule type" value="Genomic_DNA"/>
</dbReference>
<gene>
    <name evidence="1" type="ORF">AOXY_G33756</name>
</gene>
<dbReference type="CDD" id="cd00229">
    <property type="entry name" value="SGNH_hydrolase"/>
    <property type="match status" value="1"/>
</dbReference>
<name>A0AAD8FQU6_ACIOX</name>
<sequence length="273" mass="30954">MDIHQLYGKRHKTNMWPRSAVTSHYHKTAFPDNAGRNSKFVLVFGDSHVRSLVDGYVQMPEGDLLFGYSSTPGACAAALRKEVLNETLPEEPDLLCLIAPGDNLLKTSIQQAGKEFASLIPSAQDRWNKVVVIDFPNQLKVELSYQEEYDRVAASMNVRYLSTVDHFPARSSDLWCRDGVHLSDDHGMPIFAQLIWCAAYFQLNVPQGIKTTPAAPRRAFRRVTRRLVVRGTPAAPTQRRDPYSWAEVTRGHSKKMSNSNCRRFHSVSRTYIF</sequence>
<comment type="caution">
    <text evidence="1">The sequence shown here is derived from an EMBL/GenBank/DDBJ whole genome shotgun (WGS) entry which is preliminary data.</text>
</comment>
<dbReference type="AlphaFoldDB" id="A0AAD8FQU6"/>
<keyword evidence="2" id="KW-1185">Reference proteome</keyword>
<reference evidence="1" key="1">
    <citation type="submission" date="2022-02" db="EMBL/GenBank/DDBJ databases">
        <title>Atlantic sturgeon de novo genome assembly.</title>
        <authorList>
            <person name="Stock M."/>
            <person name="Klopp C."/>
            <person name="Guiguen Y."/>
            <person name="Cabau C."/>
            <person name="Parinello H."/>
            <person name="Santidrian Yebra-Pimentel E."/>
            <person name="Kuhl H."/>
            <person name="Dirks R.P."/>
            <person name="Guessner J."/>
            <person name="Wuertz S."/>
            <person name="Du K."/>
            <person name="Schartl M."/>
        </authorList>
    </citation>
    <scope>NUCLEOTIDE SEQUENCE</scope>
    <source>
        <strain evidence="1">STURGEONOMICS-FGT-2020</strain>
        <tissue evidence="1">Whole blood</tissue>
    </source>
</reference>
<evidence type="ECO:0000313" key="1">
    <source>
        <dbReference type="EMBL" id="KAK1150691.1"/>
    </source>
</evidence>
<evidence type="ECO:0000313" key="2">
    <source>
        <dbReference type="Proteomes" id="UP001230051"/>
    </source>
</evidence>
<dbReference type="SUPFAM" id="SSF52266">
    <property type="entry name" value="SGNH hydrolase"/>
    <property type="match status" value="1"/>
</dbReference>
<dbReference type="Proteomes" id="UP001230051">
    <property type="component" value="Unassembled WGS sequence"/>
</dbReference>